<dbReference type="OrthoDB" id="5330604at2759"/>
<accession>W7I6R6</accession>
<reference evidence="2 3" key="1">
    <citation type="submission" date="2013-05" db="EMBL/GenBank/DDBJ databases">
        <title>Drechslerella stenobrocha genome reveals carnivorous origination and mechanical trapping mechanism of predatory fungi.</title>
        <authorList>
            <person name="Liu X."/>
            <person name="Zhang W."/>
            <person name="Liu K."/>
        </authorList>
    </citation>
    <scope>NUCLEOTIDE SEQUENCE [LARGE SCALE GENOMIC DNA]</scope>
    <source>
        <strain evidence="2 3">248</strain>
    </source>
</reference>
<gene>
    <name evidence="2" type="ORF">DRE_06692</name>
</gene>
<sequence length="1298" mass="145329">MYPSRKLLFYIGVFYAIGLDNASGLIIRSAEHTVSLLNHQIQSCKDDICVNKDGLDLGALPAEPTGRAPGLQKRTGRIKKRPKKEEKETKKGKEKGTQKPPKKTSGSGKVPKKDVKLDPKTDQIRIAKERELIKNLLEINPEAHFGDSESDEYEHFNEEYEEEDFLETFTELGSEDEELYDAAIRRARSNQLFPETEGHVGQPYGFAGILIRQDSTVGHHPASFALQSLGIPAKVYSTGSPSFRVVDIIKKDDGRLLLRSMISLPHKHLVVFGGKSDQTTTNLAYWLSVCWRSGPLSAGRQEGGVYPLGAIPQTPSESLEWVTIHVGSKKTMTVLNRVAELPGTRLINYQDPQKKTGSGYHLDFGLLGQQHEDSEEAKALDALLGSSELNSIRHMLQRDPFEQYRTEIVSVSFLIDHDAKNPIATVLLQLLPQGPGPVSPPDQLMDTLVLDRQPPGIDPRLVITEHDLDPSYHPLAELSASSEASYFLVSGVYYSEEQQQSFQFWYSRLEKQLVVSGLNQISESEEPPHLGENLGHILNLAWTRQAGLIPILRITFMGVSAALQAFIKKEVELRQNGGPPVVGFDRESDPASLQAIAEKLQASGCREVKELLVLSTKGAENFGQFELSALHMGLHEVQGPFLYVALSYSHGAYSDVGYEKLYGLTEVPALTALRRGIRLKAEMEYLEPTYREDAAGYHHDLQNPGDQVDYQATDLAIGGRYIERFIFDSAAGRLAEMPDLIQTIVSWGTKYEGGQEDEVQAKWRARMTISLGGLGRHYSRYVLSVRPDDPEIGQDARSFELVVSQKAGNVVVTTKFPDFTDESDTNPTARDLGDAIWALWLKVDTSPSSRLYTGDYREMVKNRFTGLRFITILSPSDQTIVVLQAIYEHFGLNPEEIFIWAHKETGFDFPSANPTRRASLVQRVLLTLNGLPEVSTIEELCIRNFYRPFSALNYRRRVGAILVKWDGNVPQLVIGLGDFLFDAKVDDISEFKTLPYLRQRSDVAELTEAGSEIAWASTSSYLFELSDMVPERGKGEDWEYNAEDKGFAMIGCPADIKGFLHGLPFVSPSVRKSLTQQEASEITQLVTEEIVRPGQQGSMTGDPFFQSYRHYTYQRRYVPSQYEFLVRTWPYHIIIGTLGDGQAGPPVARRSARIDQLSRVYYDIFLRTTNFEEGVDPGTRWVSMRAHELSFATESLIRNIWNLMTFRIPGWSGFDVSFAGAPNNDPSSEDREEVFIGKVLLGLVEIGALGRMLADHAKSMRNLKISRIFINTAPDASGQADKSFQIFVMLRPEVYSDP</sequence>
<feature type="compositionally biased region" description="Basic and acidic residues" evidence="1">
    <location>
        <begin position="83"/>
        <end position="97"/>
    </location>
</feature>
<proteinExistence type="predicted"/>
<name>W7I6R6_9PEZI</name>
<dbReference type="HOGENOM" id="CLU_270510_0_0_1"/>
<feature type="compositionally biased region" description="Basic and acidic residues" evidence="1">
    <location>
        <begin position="111"/>
        <end position="120"/>
    </location>
</feature>
<dbReference type="Proteomes" id="UP000024837">
    <property type="component" value="Unassembled WGS sequence"/>
</dbReference>
<evidence type="ECO:0000313" key="3">
    <source>
        <dbReference type="Proteomes" id="UP000024837"/>
    </source>
</evidence>
<evidence type="ECO:0000256" key="1">
    <source>
        <dbReference type="SAM" id="MobiDB-lite"/>
    </source>
</evidence>
<feature type="region of interest" description="Disordered" evidence="1">
    <location>
        <begin position="59"/>
        <end position="120"/>
    </location>
</feature>
<keyword evidence="3" id="KW-1185">Reference proteome</keyword>
<evidence type="ECO:0000313" key="2">
    <source>
        <dbReference type="EMBL" id="EWC44520.1"/>
    </source>
</evidence>
<organism evidence="2 3">
    <name type="scientific">Drechslerella stenobrocha 248</name>
    <dbReference type="NCBI Taxonomy" id="1043628"/>
    <lineage>
        <taxon>Eukaryota</taxon>
        <taxon>Fungi</taxon>
        <taxon>Dikarya</taxon>
        <taxon>Ascomycota</taxon>
        <taxon>Pezizomycotina</taxon>
        <taxon>Orbiliomycetes</taxon>
        <taxon>Orbiliales</taxon>
        <taxon>Orbiliaceae</taxon>
        <taxon>Drechslerella</taxon>
    </lineage>
</organism>
<protein>
    <submittedName>
        <fullName evidence="2">Uncharacterized protein</fullName>
    </submittedName>
</protein>
<dbReference type="EMBL" id="KI966440">
    <property type="protein sequence ID" value="EWC44520.1"/>
    <property type="molecule type" value="Genomic_DNA"/>
</dbReference>